<feature type="transmembrane region" description="Helical" evidence="1">
    <location>
        <begin position="12"/>
        <end position="32"/>
    </location>
</feature>
<evidence type="ECO:0000256" key="1">
    <source>
        <dbReference type="SAM" id="Phobius"/>
    </source>
</evidence>
<sequence length="101" mass="11334">MRVFLKEFSYYLAAIGLAILFSIVVSFLNPLIRAFSDLVLGTTLLDSGNFSIVANDLFLSLILLTVIVPVVIVFYPIGILMKYVVLSARGTRKRRNQRHEA</sequence>
<feature type="transmembrane region" description="Helical" evidence="1">
    <location>
        <begin position="52"/>
        <end position="85"/>
    </location>
</feature>
<protein>
    <submittedName>
        <fullName evidence="2">Uncharacterized protein</fullName>
    </submittedName>
</protein>
<keyword evidence="1" id="KW-1133">Transmembrane helix</keyword>
<organism evidence="2 3">
    <name type="scientific">Geomicrobium sediminis</name>
    <dbReference type="NCBI Taxonomy" id="1347788"/>
    <lineage>
        <taxon>Bacteria</taxon>
        <taxon>Bacillati</taxon>
        <taxon>Bacillota</taxon>
        <taxon>Bacilli</taxon>
        <taxon>Bacillales</taxon>
        <taxon>Geomicrobium</taxon>
    </lineage>
</organism>
<proteinExistence type="predicted"/>
<reference evidence="2 3" key="1">
    <citation type="submission" date="2021-01" db="EMBL/GenBank/DDBJ databases">
        <title>Genomic Encyclopedia of Type Strains, Phase IV (KMG-IV): sequencing the most valuable type-strain genomes for metagenomic binning, comparative biology and taxonomic classification.</title>
        <authorList>
            <person name="Goeker M."/>
        </authorList>
    </citation>
    <scope>NUCLEOTIDE SEQUENCE [LARGE SCALE GENOMIC DNA]</scope>
    <source>
        <strain evidence="2 3">DSM 25540</strain>
    </source>
</reference>
<gene>
    <name evidence="2" type="ORF">JOD17_001473</name>
</gene>
<keyword evidence="3" id="KW-1185">Reference proteome</keyword>
<dbReference type="EMBL" id="JAFBEC010000003">
    <property type="protein sequence ID" value="MBM7632380.1"/>
    <property type="molecule type" value="Genomic_DNA"/>
</dbReference>
<dbReference type="Proteomes" id="UP000741863">
    <property type="component" value="Unassembled WGS sequence"/>
</dbReference>
<comment type="caution">
    <text evidence="2">The sequence shown here is derived from an EMBL/GenBank/DDBJ whole genome shotgun (WGS) entry which is preliminary data.</text>
</comment>
<keyword evidence="1" id="KW-0472">Membrane</keyword>
<accession>A0ABS2PBC4</accession>
<evidence type="ECO:0000313" key="3">
    <source>
        <dbReference type="Proteomes" id="UP000741863"/>
    </source>
</evidence>
<name>A0ABS2PBC4_9BACL</name>
<evidence type="ECO:0000313" key="2">
    <source>
        <dbReference type="EMBL" id="MBM7632380.1"/>
    </source>
</evidence>
<keyword evidence="1" id="KW-0812">Transmembrane</keyword>